<dbReference type="AlphaFoldDB" id="A0A4Q9YT02"/>
<comment type="caution">
    <text evidence="1">The sequence shown here is derived from an EMBL/GenBank/DDBJ whole genome shotgun (WGS) entry which is preliminary data.</text>
</comment>
<dbReference type="RefSeq" id="WP_131476622.1">
    <property type="nucleotide sequence ID" value="NZ_SJPE01000013.1"/>
</dbReference>
<keyword evidence="2" id="KW-1185">Reference proteome</keyword>
<organism evidence="1 2">
    <name type="scientific">Flavobacterium silvisoli</name>
    <dbReference type="NCBI Taxonomy" id="2529433"/>
    <lineage>
        <taxon>Bacteria</taxon>
        <taxon>Pseudomonadati</taxon>
        <taxon>Bacteroidota</taxon>
        <taxon>Flavobacteriia</taxon>
        <taxon>Flavobacteriales</taxon>
        <taxon>Flavobacteriaceae</taxon>
        <taxon>Flavobacterium</taxon>
    </lineage>
</organism>
<proteinExistence type="predicted"/>
<evidence type="ECO:0000313" key="1">
    <source>
        <dbReference type="EMBL" id="TBX66657.1"/>
    </source>
</evidence>
<evidence type="ECO:0000313" key="2">
    <source>
        <dbReference type="Proteomes" id="UP000293300"/>
    </source>
</evidence>
<name>A0A4Q9YT02_9FLAO</name>
<accession>A0A4Q9YT02</accession>
<sequence length="242" mass="28385">MNNLNKIVQHLIESKAAKIQFATAFVWYNYIINESEISLKDINEYFTKCSLPKYNQTFLKRDLRASKNVTKGTKTDTYVPVRKYIDSMNDLYSFAIKINEEIQTDDSIIPDILTKSTRGYIENLAKQINASYNYHIYDGCAILMRRLLEILLIHSYESHQIENLITENDGYKNLSYIINYTCSNKPFTLSKDAIETLDSFRIIGNFSAHRIQYNAKRKDIENIKLHYRMAIEELLYASKIKR</sequence>
<dbReference type="Proteomes" id="UP000293300">
    <property type="component" value="Unassembled WGS sequence"/>
</dbReference>
<gene>
    <name evidence="1" type="ORF">EZL74_10770</name>
</gene>
<dbReference type="EMBL" id="SJPE01000013">
    <property type="protein sequence ID" value="TBX66657.1"/>
    <property type="molecule type" value="Genomic_DNA"/>
</dbReference>
<protein>
    <submittedName>
        <fullName evidence="1">DUF4145 domain-containing protein</fullName>
    </submittedName>
</protein>
<reference evidence="1 2" key="1">
    <citation type="submission" date="2019-02" db="EMBL/GenBank/DDBJ databases">
        <title>Flavobacterium sp. RD-2-33 isolated from forest soil.</title>
        <authorList>
            <person name="Chaudhary D.K."/>
        </authorList>
    </citation>
    <scope>NUCLEOTIDE SEQUENCE [LARGE SCALE GENOMIC DNA]</scope>
    <source>
        <strain evidence="1 2">RD-2-33</strain>
    </source>
</reference>
<dbReference type="OrthoDB" id="1436757at2"/>